<name>A0ABX2S2B6_9ACTN</name>
<evidence type="ECO:0000313" key="2">
    <source>
        <dbReference type="Proteomes" id="UP000533017"/>
    </source>
</evidence>
<accession>A0ABX2S2B6</accession>
<dbReference type="EMBL" id="JACBZA010000001">
    <property type="protein sequence ID" value="NYH83733.1"/>
    <property type="molecule type" value="Genomic_DNA"/>
</dbReference>
<evidence type="ECO:0000313" key="1">
    <source>
        <dbReference type="EMBL" id="NYH83733.1"/>
    </source>
</evidence>
<gene>
    <name evidence="1" type="ORF">FHR37_002584</name>
</gene>
<keyword evidence="2" id="KW-1185">Reference proteome</keyword>
<sequence length="145" mass="16469">MRAADMQTLAPQLTLRVDTRRARSAHRRSDQLGGAAAAWRCRQLAAAERVRAVARRSLATLLRQLTAETRSGLVLQGTTLSPSERHRIAAERDMAGDYRDWVADQREADADRRDRIADERDRVADERERLLDEREGLLVEVRPEG</sequence>
<comment type="caution">
    <text evidence="1">The sequence shown here is derived from an EMBL/GenBank/DDBJ whole genome shotgun (WGS) entry which is preliminary data.</text>
</comment>
<organism evidence="1 2">
    <name type="scientific">Actinopolymorpha cephalotaxi</name>
    <dbReference type="NCBI Taxonomy" id="504797"/>
    <lineage>
        <taxon>Bacteria</taxon>
        <taxon>Bacillati</taxon>
        <taxon>Actinomycetota</taxon>
        <taxon>Actinomycetes</taxon>
        <taxon>Propionibacteriales</taxon>
        <taxon>Actinopolymorphaceae</taxon>
        <taxon>Actinopolymorpha</taxon>
    </lineage>
</organism>
<dbReference type="Proteomes" id="UP000533017">
    <property type="component" value="Unassembled WGS sequence"/>
</dbReference>
<reference evidence="1 2" key="1">
    <citation type="submission" date="2020-07" db="EMBL/GenBank/DDBJ databases">
        <title>Sequencing the genomes of 1000 actinobacteria strains.</title>
        <authorList>
            <person name="Klenk H.-P."/>
        </authorList>
    </citation>
    <scope>NUCLEOTIDE SEQUENCE [LARGE SCALE GENOMIC DNA]</scope>
    <source>
        <strain evidence="1 2">DSM 45117</strain>
    </source>
</reference>
<evidence type="ECO:0008006" key="3">
    <source>
        <dbReference type="Google" id="ProtNLM"/>
    </source>
</evidence>
<dbReference type="RefSeq" id="WP_139238871.1">
    <property type="nucleotide sequence ID" value="NZ_FOOI01000004.1"/>
</dbReference>
<protein>
    <recommendedName>
        <fullName evidence="3">Flagellar FliJ protein</fullName>
    </recommendedName>
</protein>
<proteinExistence type="predicted"/>